<evidence type="ECO:0000256" key="3">
    <source>
        <dbReference type="ARBA" id="ARBA00023066"/>
    </source>
</evidence>
<feature type="binding site" evidence="6">
    <location>
        <position position="176"/>
    </location>
    <ligand>
        <name>Mn(2+)</name>
        <dbReference type="ChEBI" id="CHEBI:29035"/>
        <label>1</label>
    </ligand>
</feature>
<dbReference type="Gene3D" id="3.40.800.10">
    <property type="entry name" value="Ureohydrolase domain"/>
    <property type="match status" value="1"/>
</dbReference>
<dbReference type="PRINTS" id="PR00116">
    <property type="entry name" value="ARGINASE"/>
</dbReference>
<name>A0A2J6PS40_9HELO</name>
<evidence type="ECO:0000256" key="1">
    <source>
        <dbReference type="ARBA" id="ARBA00022723"/>
    </source>
</evidence>
<dbReference type="CDD" id="cd11592">
    <property type="entry name" value="Agmatinase_PAH"/>
    <property type="match status" value="1"/>
</dbReference>
<evidence type="ECO:0000313" key="9">
    <source>
        <dbReference type="EMBL" id="PMD16824.1"/>
    </source>
</evidence>
<organism evidence="9 10">
    <name type="scientific">Hyaloscypha hepaticicola</name>
    <dbReference type="NCBI Taxonomy" id="2082293"/>
    <lineage>
        <taxon>Eukaryota</taxon>
        <taxon>Fungi</taxon>
        <taxon>Dikarya</taxon>
        <taxon>Ascomycota</taxon>
        <taxon>Pezizomycotina</taxon>
        <taxon>Leotiomycetes</taxon>
        <taxon>Helotiales</taxon>
        <taxon>Hyaloscyphaceae</taxon>
        <taxon>Hyaloscypha</taxon>
    </lineage>
</organism>
<sequence length="350" mass="37855">MPPLQHPFISDDSIDVTTDSKFFGLTTYAHLPYVNCLKPDETGPGKYDIAILGAPFDTSVTGRPGARFGPAGIRRGSQRIEPRDAWNIYTGKNTFKSWAKIVDCGDVRMTFLDNTIALKQLEKAHQIISGQPSSTPEKGHIPRIVVLGGDHTTTLAALRSTYDRFGAVSVIHFDSHLDTWDPKVLGGDLSSYAGVNHGTFLHIAHEEGLILNSSIHAAVRAPMMREKDDLTNDRRCGFSIITARDIDLIGAQGVIDALKERVGNNKVYISLDIDSLDPAFAPATGTSEPGGWSTREMLTILDGLTGLQVVGADVVEVAPIYDNPGETTVLAAAEIVQSLLTLMVHTPIDL</sequence>
<dbReference type="GO" id="GO:0046872">
    <property type="term" value="F:metal ion binding"/>
    <property type="evidence" value="ECO:0007669"/>
    <property type="project" value="UniProtKB-KW"/>
</dbReference>
<dbReference type="GO" id="GO:0033389">
    <property type="term" value="P:putrescine biosynthetic process from arginine, via agmatine"/>
    <property type="evidence" value="ECO:0007669"/>
    <property type="project" value="TreeGrafter"/>
</dbReference>
<evidence type="ECO:0000313" key="10">
    <source>
        <dbReference type="Proteomes" id="UP000235672"/>
    </source>
</evidence>
<accession>A0A2J6PS40</accession>
<feature type="binding site" evidence="6">
    <location>
        <position position="151"/>
    </location>
    <ligand>
        <name>Mn(2+)</name>
        <dbReference type="ChEBI" id="CHEBI:29035"/>
        <label>1</label>
    </ligand>
</feature>
<feature type="binding site" evidence="6">
    <location>
        <position position="174"/>
    </location>
    <ligand>
        <name>Mn(2+)</name>
        <dbReference type="ChEBI" id="CHEBI:29035"/>
        <label>1</label>
    </ligand>
</feature>
<dbReference type="STRING" id="1745343.A0A2J6PS40"/>
<dbReference type="PROSITE" id="PS01053">
    <property type="entry name" value="ARGINASE_1"/>
    <property type="match status" value="1"/>
</dbReference>
<dbReference type="OrthoDB" id="288726at2759"/>
<feature type="binding site" evidence="6">
    <location>
        <position position="178"/>
    </location>
    <ligand>
        <name>Mn(2+)</name>
        <dbReference type="ChEBI" id="CHEBI:29035"/>
        <label>1</label>
    </ligand>
</feature>
<evidence type="ECO:0000256" key="8">
    <source>
        <dbReference type="RuleBase" id="RU003684"/>
    </source>
</evidence>
<dbReference type="PANTHER" id="PTHR11358">
    <property type="entry name" value="ARGINASE/AGMATINASE"/>
    <property type="match status" value="1"/>
</dbReference>
<keyword evidence="5 6" id="KW-0464">Manganese</keyword>
<dbReference type="InterPro" id="IPR006035">
    <property type="entry name" value="Ureohydrolase"/>
</dbReference>
<dbReference type="Pfam" id="PF00491">
    <property type="entry name" value="Arginase"/>
    <property type="match status" value="1"/>
</dbReference>
<dbReference type="EMBL" id="KZ613503">
    <property type="protein sequence ID" value="PMD16824.1"/>
    <property type="molecule type" value="Genomic_DNA"/>
</dbReference>
<dbReference type="AlphaFoldDB" id="A0A2J6PS40"/>
<keyword evidence="4" id="KW-0620">Polyamine biosynthesis</keyword>
<evidence type="ECO:0000256" key="7">
    <source>
        <dbReference type="PROSITE-ProRule" id="PRU00742"/>
    </source>
</evidence>
<keyword evidence="3" id="KW-0745">Spermidine biosynthesis</keyword>
<dbReference type="FunFam" id="3.40.800.10:FF:000001">
    <property type="entry name" value="Agmatinase"/>
    <property type="match status" value="1"/>
</dbReference>
<dbReference type="PANTHER" id="PTHR11358:SF28">
    <property type="entry name" value="HYPOTHETICAL ARGINASE FAMILY PROTEIN (EUROFUNG)"/>
    <property type="match status" value="1"/>
</dbReference>
<feature type="binding site" evidence="6">
    <location>
        <position position="274"/>
    </location>
    <ligand>
        <name>Mn(2+)</name>
        <dbReference type="ChEBI" id="CHEBI:29035"/>
        <label>1</label>
    </ligand>
</feature>
<evidence type="ECO:0000256" key="6">
    <source>
        <dbReference type="PIRSR" id="PIRSR036979-1"/>
    </source>
</evidence>
<dbReference type="SUPFAM" id="SSF52768">
    <property type="entry name" value="Arginase/deacetylase"/>
    <property type="match status" value="1"/>
</dbReference>
<keyword evidence="2 8" id="KW-0378">Hydrolase</keyword>
<dbReference type="InterPro" id="IPR020855">
    <property type="entry name" value="Ureohydrolase_Mn_BS"/>
</dbReference>
<keyword evidence="1 6" id="KW-0479">Metal-binding</keyword>
<dbReference type="InterPro" id="IPR023696">
    <property type="entry name" value="Ureohydrolase_dom_sf"/>
</dbReference>
<evidence type="ECO:0000256" key="5">
    <source>
        <dbReference type="ARBA" id="ARBA00023211"/>
    </source>
</evidence>
<gene>
    <name evidence="9" type="ORF">NA56DRAFT_579891</name>
</gene>
<dbReference type="GO" id="GO:0008295">
    <property type="term" value="P:spermidine biosynthetic process"/>
    <property type="evidence" value="ECO:0007669"/>
    <property type="project" value="UniProtKB-KW"/>
</dbReference>
<dbReference type="GO" id="GO:0008783">
    <property type="term" value="F:agmatinase activity"/>
    <property type="evidence" value="ECO:0007669"/>
    <property type="project" value="TreeGrafter"/>
</dbReference>
<comment type="cofactor">
    <cofactor evidence="6">
        <name>Mn(2+)</name>
        <dbReference type="ChEBI" id="CHEBI:29035"/>
    </cofactor>
    <text evidence="6">Binds 2 manganese ions per subunit.</text>
</comment>
<feature type="binding site" evidence="6">
    <location>
        <position position="272"/>
    </location>
    <ligand>
        <name>Mn(2+)</name>
        <dbReference type="ChEBI" id="CHEBI:29035"/>
        <label>1</label>
    </ligand>
</feature>
<evidence type="ECO:0000256" key="2">
    <source>
        <dbReference type="ARBA" id="ARBA00022801"/>
    </source>
</evidence>
<keyword evidence="10" id="KW-1185">Reference proteome</keyword>
<reference evidence="9 10" key="1">
    <citation type="submission" date="2016-05" db="EMBL/GenBank/DDBJ databases">
        <title>A degradative enzymes factory behind the ericoid mycorrhizal symbiosis.</title>
        <authorList>
            <consortium name="DOE Joint Genome Institute"/>
            <person name="Martino E."/>
            <person name="Morin E."/>
            <person name="Grelet G."/>
            <person name="Kuo A."/>
            <person name="Kohler A."/>
            <person name="Daghino S."/>
            <person name="Barry K."/>
            <person name="Choi C."/>
            <person name="Cichocki N."/>
            <person name="Clum A."/>
            <person name="Copeland A."/>
            <person name="Hainaut M."/>
            <person name="Haridas S."/>
            <person name="Labutti K."/>
            <person name="Lindquist E."/>
            <person name="Lipzen A."/>
            <person name="Khouja H.-R."/>
            <person name="Murat C."/>
            <person name="Ohm R."/>
            <person name="Olson A."/>
            <person name="Spatafora J."/>
            <person name="Veneault-Fourrey C."/>
            <person name="Henrissat B."/>
            <person name="Grigoriev I."/>
            <person name="Martin F."/>
            <person name="Perotto S."/>
        </authorList>
    </citation>
    <scope>NUCLEOTIDE SEQUENCE [LARGE SCALE GENOMIC DNA]</scope>
    <source>
        <strain evidence="9 10">UAMH 7357</strain>
    </source>
</reference>
<proteinExistence type="inferred from homology"/>
<evidence type="ECO:0000256" key="4">
    <source>
        <dbReference type="ARBA" id="ARBA00023115"/>
    </source>
</evidence>
<protein>
    <submittedName>
        <fullName evidence="9">Arginase</fullName>
    </submittedName>
</protein>
<comment type="similarity">
    <text evidence="7 8">Belongs to the arginase family.</text>
</comment>
<dbReference type="Proteomes" id="UP000235672">
    <property type="component" value="Unassembled WGS sequence"/>
</dbReference>
<dbReference type="PROSITE" id="PS51409">
    <property type="entry name" value="ARGINASE_2"/>
    <property type="match status" value="1"/>
</dbReference>
<dbReference type="PIRSF" id="PIRSF036979">
    <property type="entry name" value="Arginase"/>
    <property type="match status" value="1"/>
</dbReference>